<dbReference type="PIRSF" id="PIRSF038471">
    <property type="entry name" value="MreC"/>
    <property type="match status" value="1"/>
</dbReference>
<organism evidence="7">
    <name type="scientific">marine sediment metagenome</name>
    <dbReference type="NCBI Taxonomy" id="412755"/>
    <lineage>
        <taxon>unclassified sequences</taxon>
        <taxon>metagenomes</taxon>
        <taxon>ecological metagenomes</taxon>
    </lineage>
</organism>
<keyword evidence="3" id="KW-0133">Cell shape</keyword>
<evidence type="ECO:0000256" key="2">
    <source>
        <dbReference type="ARBA" id="ARBA00013855"/>
    </source>
</evidence>
<feature type="transmembrane region" description="Helical" evidence="5">
    <location>
        <begin position="12"/>
        <end position="29"/>
    </location>
</feature>
<dbReference type="AlphaFoldDB" id="X1B2F9"/>
<dbReference type="Pfam" id="PF04085">
    <property type="entry name" value="MreC"/>
    <property type="match status" value="1"/>
</dbReference>
<dbReference type="InterPro" id="IPR042177">
    <property type="entry name" value="Cell/Rod_1"/>
</dbReference>
<dbReference type="Gene3D" id="2.40.10.340">
    <property type="entry name" value="Rod shape-determining protein MreC, domain 1"/>
    <property type="match status" value="1"/>
</dbReference>
<dbReference type="NCBIfam" id="TIGR00219">
    <property type="entry name" value="mreC"/>
    <property type="match status" value="1"/>
</dbReference>
<dbReference type="InterPro" id="IPR042175">
    <property type="entry name" value="Cell/Rod_MreC_2"/>
</dbReference>
<gene>
    <name evidence="7" type="ORF">S01H4_00978</name>
</gene>
<comment type="caution">
    <text evidence="7">The sequence shown here is derived from an EMBL/GenBank/DDBJ whole genome shotgun (WGS) entry which is preliminary data.</text>
</comment>
<dbReference type="Gene3D" id="2.40.10.350">
    <property type="entry name" value="Rod shape-determining protein MreC, domain 2"/>
    <property type="match status" value="1"/>
</dbReference>
<dbReference type="EMBL" id="BART01000160">
    <property type="protein sequence ID" value="GAG66191.1"/>
    <property type="molecule type" value="Genomic_DNA"/>
</dbReference>
<dbReference type="GO" id="GO:0005886">
    <property type="term" value="C:plasma membrane"/>
    <property type="evidence" value="ECO:0007669"/>
    <property type="project" value="TreeGrafter"/>
</dbReference>
<evidence type="ECO:0000256" key="5">
    <source>
        <dbReference type="SAM" id="Phobius"/>
    </source>
</evidence>
<keyword evidence="5" id="KW-1133">Transmembrane helix</keyword>
<evidence type="ECO:0000256" key="4">
    <source>
        <dbReference type="ARBA" id="ARBA00032089"/>
    </source>
</evidence>
<accession>X1B2F9</accession>
<dbReference type="InterPro" id="IPR007221">
    <property type="entry name" value="MreC"/>
</dbReference>
<dbReference type="PANTHER" id="PTHR34138:SF1">
    <property type="entry name" value="CELL SHAPE-DETERMINING PROTEIN MREC"/>
    <property type="match status" value="1"/>
</dbReference>
<proteinExistence type="inferred from homology"/>
<evidence type="ECO:0000256" key="3">
    <source>
        <dbReference type="ARBA" id="ARBA00022960"/>
    </source>
</evidence>
<dbReference type="InterPro" id="IPR055342">
    <property type="entry name" value="MreC_beta-barrel_core"/>
</dbReference>
<dbReference type="PANTHER" id="PTHR34138">
    <property type="entry name" value="CELL SHAPE-DETERMINING PROTEIN MREC"/>
    <property type="match status" value="1"/>
</dbReference>
<keyword evidence="5" id="KW-0812">Transmembrane</keyword>
<dbReference type="GO" id="GO:0008360">
    <property type="term" value="P:regulation of cell shape"/>
    <property type="evidence" value="ECO:0007669"/>
    <property type="project" value="UniProtKB-KW"/>
</dbReference>
<reference evidence="7" key="1">
    <citation type="journal article" date="2014" name="Front. Microbiol.">
        <title>High frequency of phylogenetically diverse reductive dehalogenase-homologous genes in deep subseafloor sedimentary metagenomes.</title>
        <authorList>
            <person name="Kawai M."/>
            <person name="Futagami T."/>
            <person name="Toyoda A."/>
            <person name="Takaki Y."/>
            <person name="Nishi S."/>
            <person name="Hori S."/>
            <person name="Arai W."/>
            <person name="Tsubouchi T."/>
            <person name="Morono Y."/>
            <person name="Uchiyama I."/>
            <person name="Ito T."/>
            <person name="Fujiyama A."/>
            <person name="Inagaki F."/>
            <person name="Takami H."/>
        </authorList>
    </citation>
    <scope>NUCLEOTIDE SEQUENCE</scope>
    <source>
        <strain evidence="7">Expedition CK06-06</strain>
    </source>
</reference>
<keyword evidence="5" id="KW-0472">Membrane</keyword>
<feature type="domain" description="Rod shape-determining protein MreC beta-barrel core" evidence="6">
    <location>
        <begin position="123"/>
        <end position="268"/>
    </location>
</feature>
<evidence type="ECO:0000256" key="1">
    <source>
        <dbReference type="ARBA" id="ARBA00009369"/>
    </source>
</evidence>
<name>X1B2F9_9ZZZZ</name>
<comment type="similarity">
    <text evidence="1">Belongs to the MreC family.</text>
</comment>
<sequence length="269" mass="30741">MVILNRRFRNFIVLAIIIVLCLVVITVSFRQSDLINNIKVKTVDFFKPIQEKFYSFFSPVTRFINSIRDYINLRGKYLDLQRENSELRRGYSENINLKIENNSLRKLLGIELRKDYATIPAKVIGYYESKWQSEVVLNVGRSDGVLEGMGVIDENGLIGVVIIAGNDSCNVRLINDPQSNIGVRILSSRKLGIIQGSQDKKITLNYISIEEPVFKGDIIITSEYGKLPEEILIGRVSKVTKNMGDPYKAIEIEPFVDFKKIEYVLVIKK</sequence>
<evidence type="ECO:0000259" key="6">
    <source>
        <dbReference type="Pfam" id="PF04085"/>
    </source>
</evidence>
<protein>
    <recommendedName>
        <fullName evidence="2">Cell shape-determining protein MreC</fullName>
    </recommendedName>
    <alternativeName>
        <fullName evidence="4">Cell shape protein MreC</fullName>
    </alternativeName>
</protein>
<evidence type="ECO:0000313" key="7">
    <source>
        <dbReference type="EMBL" id="GAG66191.1"/>
    </source>
</evidence>